<comment type="similarity">
    <text evidence="1 5">Belongs to the FliD family.</text>
</comment>
<feature type="domain" description="Flagellar hook-associated protein 2 N-terminal" evidence="6">
    <location>
        <begin position="10"/>
        <end position="107"/>
    </location>
</feature>
<dbReference type="InterPro" id="IPR003481">
    <property type="entry name" value="FliD_N"/>
</dbReference>
<evidence type="ECO:0000259" key="6">
    <source>
        <dbReference type="Pfam" id="PF02465"/>
    </source>
</evidence>
<gene>
    <name evidence="8" type="primary">fliD</name>
    <name evidence="8" type="ORF">HP555_09025</name>
</gene>
<accession>A0A7T5VDQ4</accession>
<dbReference type="Pfam" id="PF07195">
    <property type="entry name" value="FliD_C"/>
    <property type="match status" value="1"/>
</dbReference>
<evidence type="ECO:0000313" key="8">
    <source>
        <dbReference type="EMBL" id="QQG65998.1"/>
    </source>
</evidence>
<dbReference type="PANTHER" id="PTHR30288">
    <property type="entry name" value="FLAGELLAR CAP/ASSEMBLY PROTEIN FLID"/>
    <property type="match status" value="1"/>
</dbReference>
<dbReference type="GO" id="GO:0009421">
    <property type="term" value="C:bacterial-type flagellum filament cap"/>
    <property type="evidence" value="ECO:0007669"/>
    <property type="project" value="InterPro"/>
</dbReference>
<feature type="domain" description="Flagellar hook-associated protein 2 C-terminal" evidence="7">
    <location>
        <begin position="209"/>
        <end position="432"/>
    </location>
</feature>
<dbReference type="Proteomes" id="UP000596092">
    <property type="component" value="Chromosome"/>
</dbReference>
<protein>
    <recommendedName>
        <fullName evidence="5">Flagellar hook-associated protein 2</fullName>
        <shortName evidence="5">HAP2</shortName>
    </recommendedName>
    <alternativeName>
        <fullName evidence="5">Flagellar cap protein</fullName>
    </alternativeName>
</protein>
<dbReference type="EMBL" id="CP054140">
    <property type="protein sequence ID" value="QQG65998.1"/>
    <property type="molecule type" value="Genomic_DNA"/>
</dbReference>
<dbReference type="InterPro" id="IPR010809">
    <property type="entry name" value="FliD_C"/>
</dbReference>
<dbReference type="GO" id="GO:0071973">
    <property type="term" value="P:bacterial-type flagellum-dependent cell motility"/>
    <property type="evidence" value="ECO:0007669"/>
    <property type="project" value="TreeGrafter"/>
</dbReference>
<evidence type="ECO:0000259" key="7">
    <source>
        <dbReference type="Pfam" id="PF07195"/>
    </source>
</evidence>
<keyword evidence="9" id="KW-1185">Reference proteome</keyword>
<name>A0A7T5VDQ4_9BACT</name>
<dbReference type="RefSeq" id="WP_199261711.1">
    <property type="nucleotide sequence ID" value="NZ_CP054140.1"/>
</dbReference>
<keyword evidence="4 5" id="KW-0975">Bacterial flagellum</keyword>
<dbReference type="PANTHER" id="PTHR30288:SF0">
    <property type="entry name" value="FLAGELLAR HOOK-ASSOCIATED PROTEIN 2"/>
    <property type="match status" value="1"/>
</dbReference>
<keyword evidence="8" id="KW-0969">Cilium</keyword>
<keyword evidence="5" id="KW-0964">Secreted</keyword>
<sequence>MTIQFGGLATGLDTGSIIEKLMELERQPVNRLENDKTWLNNRLKAFTELDSKLKSFGEAISTLGKNDTLLQRAARLSSDACCTATVSSSAQAGAGYRIEVVALAQVQKSVANGVASRTENSFGTGSLTLTVGGESQSIEISAENNSLQGIMQAINSAELGVTAAIINDGTDTPFRLVLTGNDVGRDFSLTSSLSGGTDSLTIGSPVQEATRAHIRVDGIDIFSDSNTVSEAIPGVTLDLFQAEPGKITDLSVSVDRESIKQTIEAFAKGYNEVIKFITTQSTRSEGKGGILSGDSGVSTIKRRLQTMLTTPFANSGVFSTLSELGFETQKDGTLKVNDKRLSEAVDNNLDSVVKLLAGDGGEDGMAKRMREYVDSITSASTGLLKGRKDSIDSNIKKIDNRIDSMEMRLEKRQKMLETQFRSMETLVNGLNAQSSYLTQQMSMLTNMMSGGKK</sequence>
<organism evidence="8 9">
    <name type="scientific">Desulfobulbus oligotrophicus</name>
    <dbReference type="NCBI Taxonomy" id="1909699"/>
    <lineage>
        <taxon>Bacteria</taxon>
        <taxon>Pseudomonadati</taxon>
        <taxon>Thermodesulfobacteriota</taxon>
        <taxon>Desulfobulbia</taxon>
        <taxon>Desulfobulbales</taxon>
        <taxon>Desulfobulbaceae</taxon>
        <taxon>Desulfobulbus</taxon>
    </lineage>
</organism>
<dbReference type="GO" id="GO:0007155">
    <property type="term" value="P:cell adhesion"/>
    <property type="evidence" value="ECO:0007669"/>
    <property type="project" value="InterPro"/>
</dbReference>
<dbReference type="GO" id="GO:0009424">
    <property type="term" value="C:bacterial-type flagellum hook"/>
    <property type="evidence" value="ECO:0007669"/>
    <property type="project" value="UniProtKB-UniRule"/>
</dbReference>
<evidence type="ECO:0000313" key="9">
    <source>
        <dbReference type="Proteomes" id="UP000596092"/>
    </source>
</evidence>
<dbReference type="AlphaFoldDB" id="A0A7T5VDQ4"/>
<keyword evidence="8" id="KW-0966">Cell projection</keyword>
<evidence type="ECO:0000256" key="2">
    <source>
        <dbReference type="ARBA" id="ARBA00011255"/>
    </source>
</evidence>
<dbReference type="Pfam" id="PF02465">
    <property type="entry name" value="FliD_N"/>
    <property type="match status" value="1"/>
</dbReference>
<evidence type="ECO:0000256" key="5">
    <source>
        <dbReference type="RuleBase" id="RU362066"/>
    </source>
</evidence>
<proteinExistence type="inferred from homology"/>
<evidence type="ECO:0000256" key="3">
    <source>
        <dbReference type="ARBA" id="ARBA00023054"/>
    </source>
</evidence>
<evidence type="ECO:0000256" key="1">
    <source>
        <dbReference type="ARBA" id="ARBA00009764"/>
    </source>
</evidence>
<dbReference type="InterPro" id="IPR010810">
    <property type="entry name" value="Flagellin_hook_IN_motif"/>
</dbReference>
<dbReference type="InterPro" id="IPR040026">
    <property type="entry name" value="FliD"/>
</dbReference>
<comment type="subunit">
    <text evidence="2 5">Homopentamer.</text>
</comment>
<dbReference type="GO" id="GO:0005576">
    <property type="term" value="C:extracellular region"/>
    <property type="evidence" value="ECO:0007669"/>
    <property type="project" value="UniProtKB-SubCell"/>
</dbReference>
<comment type="function">
    <text evidence="5">Required for morphogenesis and for the elongation of the flagellar filament by facilitating polymerization of the flagellin monomers at the tip of growing filament. Forms a capping structure, which prevents flagellin subunits (transported through the central channel of the flagellum) from leaking out without polymerization at the distal end.</text>
</comment>
<comment type="subcellular location">
    <subcellularLocation>
        <location evidence="5">Secreted</location>
    </subcellularLocation>
    <subcellularLocation>
        <location evidence="5">Bacterial flagellum</location>
    </subcellularLocation>
</comment>
<dbReference type="Pfam" id="PF07196">
    <property type="entry name" value="Flagellin_IN"/>
    <property type="match status" value="1"/>
</dbReference>
<keyword evidence="8" id="KW-0282">Flagellum</keyword>
<dbReference type="KEGG" id="dog:HP555_09025"/>
<reference evidence="8 9" key="1">
    <citation type="submission" date="2020-05" db="EMBL/GenBank/DDBJ databases">
        <title>Complete genome of Desulfobulbus oligotrophicus.</title>
        <authorList>
            <person name="Podar M."/>
        </authorList>
    </citation>
    <scope>NUCLEOTIDE SEQUENCE [LARGE SCALE GENOMIC DNA]</scope>
    <source>
        <strain evidence="8 9">Prop6</strain>
    </source>
</reference>
<keyword evidence="3" id="KW-0175">Coiled coil</keyword>
<evidence type="ECO:0000256" key="4">
    <source>
        <dbReference type="ARBA" id="ARBA00023143"/>
    </source>
</evidence>